<evidence type="ECO:0000259" key="18">
    <source>
        <dbReference type="PROSITE" id="PS50110"/>
    </source>
</evidence>
<keyword evidence="4" id="KW-1003">Cell membrane</keyword>
<feature type="modified residue" description="Phosphohistidine" evidence="14">
    <location>
        <position position="793"/>
    </location>
</feature>
<proteinExistence type="predicted"/>
<dbReference type="InterPro" id="IPR036641">
    <property type="entry name" value="HPT_dom_sf"/>
</dbReference>
<evidence type="ECO:0000256" key="4">
    <source>
        <dbReference type="ARBA" id="ARBA00022475"/>
    </source>
</evidence>
<dbReference type="EMBL" id="FWFX01000004">
    <property type="protein sequence ID" value="SLN37406.1"/>
    <property type="molecule type" value="Genomic_DNA"/>
</dbReference>
<evidence type="ECO:0000256" key="5">
    <source>
        <dbReference type="ARBA" id="ARBA00022519"/>
    </source>
</evidence>
<dbReference type="InterPro" id="IPR001789">
    <property type="entry name" value="Sig_transdc_resp-reg_receiver"/>
</dbReference>
<dbReference type="Pfam" id="PF00072">
    <property type="entry name" value="Response_reg"/>
    <property type="match status" value="1"/>
</dbReference>
<dbReference type="Gene3D" id="3.40.50.2300">
    <property type="match status" value="1"/>
</dbReference>
<dbReference type="InterPro" id="IPR003594">
    <property type="entry name" value="HATPase_dom"/>
</dbReference>
<comment type="catalytic activity">
    <reaction evidence="1">
        <text>ATP + protein L-histidine = ADP + protein N-phospho-L-histidine.</text>
        <dbReference type="EC" id="2.7.13.3"/>
    </reaction>
</comment>
<keyword evidence="10" id="KW-0547">Nucleotide-binding</keyword>
<dbReference type="SUPFAM" id="SSF47226">
    <property type="entry name" value="Histidine-containing phosphotransfer domain, HPT domain"/>
    <property type="match status" value="1"/>
</dbReference>
<dbReference type="EC" id="2.7.13.3" evidence="3"/>
<evidence type="ECO:0000256" key="11">
    <source>
        <dbReference type="ARBA" id="ARBA00022989"/>
    </source>
</evidence>
<dbReference type="OrthoDB" id="9801651at2"/>
<dbReference type="SMART" id="SM00091">
    <property type="entry name" value="PAS"/>
    <property type="match status" value="2"/>
</dbReference>
<keyword evidence="7 20" id="KW-0808">Transferase</keyword>
<organism evidence="20 21">
    <name type="scientific">Roseovarius albus</name>
    <dbReference type="NCBI Taxonomy" id="1247867"/>
    <lineage>
        <taxon>Bacteria</taxon>
        <taxon>Pseudomonadati</taxon>
        <taxon>Pseudomonadota</taxon>
        <taxon>Alphaproteobacteria</taxon>
        <taxon>Rhodobacterales</taxon>
        <taxon>Roseobacteraceae</taxon>
        <taxon>Roseovarius</taxon>
    </lineage>
</organism>
<dbReference type="InterPro" id="IPR036890">
    <property type="entry name" value="HATPase_C_sf"/>
</dbReference>
<dbReference type="SUPFAM" id="SSF55874">
    <property type="entry name" value="ATPase domain of HSP90 chaperone/DNA topoisomerase II/histidine kinase"/>
    <property type="match status" value="1"/>
</dbReference>
<dbReference type="PROSITE" id="PS50894">
    <property type="entry name" value="HPT"/>
    <property type="match status" value="1"/>
</dbReference>
<dbReference type="PRINTS" id="PR00344">
    <property type="entry name" value="BCTRLSENSOR"/>
</dbReference>
<evidence type="ECO:0000256" key="16">
    <source>
        <dbReference type="SAM" id="Phobius"/>
    </source>
</evidence>
<dbReference type="CDD" id="cd00082">
    <property type="entry name" value="HisKA"/>
    <property type="match status" value="1"/>
</dbReference>
<dbReference type="Pfam" id="PF00512">
    <property type="entry name" value="HisKA"/>
    <property type="match status" value="1"/>
</dbReference>
<feature type="domain" description="Response regulatory" evidence="18">
    <location>
        <begin position="611"/>
        <end position="728"/>
    </location>
</feature>
<dbReference type="GO" id="GO:0000155">
    <property type="term" value="F:phosphorelay sensor kinase activity"/>
    <property type="evidence" value="ECO:0007669"/>
    <property type="project" value="InterPro"/>
</dbReference>
<feature type="transmembrane region" description="Helical" evidence="16">
    <location>
        <begin position="185"/>
        <end position="204"/>
    </location>
</feature>
<keyword evidence="8 16" id="KW-0812">Transmembrane</keyword>
<evidence type="ECO:0000259" key="17">
    <source>
        <dbReference type="PROSITE" id="PS50109"/>
    </source>
</evidence>
<dbReference type="InterPro" id="IPR005467">
    <property type="entry name" value="His_kinase_dom"/>
</dbReference>
<feature type="modified residue" description="4-aspartylphosphate" evidence="15">
    <location>
        <position position="660"/>
    </location>
</feature>
<dbReference type="CDD" id="cd17546">
    <property type="entry name" value="REC_hyHK_CKI1_RcsC-like"/>
    <property type="match status" value="1"/>
</dbReference>
<dbReference type="InterPro" id="IPR004358">
    <property type="entry name" value="Sig_transdc_His_kin-like_C"/>
</dbReference>
<dbReference type="InterPro" id="IPR035965">
    <property type="entry name" value="PAS-like_dom_sf"/>
</dbReference>
<dbReference type="CDD" id="cd16922">
    <property type="entry name" value="HATPase_EvgS-ArcB-TorS-like"/>
    <property type="match status" value="1"/>
</dbReference>
<name>A0A1X6Z3C3_9RHOB</name>
<evidence type="ECO:0000313" key="20">
    <source>
        <dbReference type="EMBL" id="SLN37406.1"/>
    </source>
</evidence>
<reference evidence="20 21" key="1">
    <citation type="submission" date="2017-03" db="EMBL/GenBank/DDBJ databases">
        <authorList>
            <person name="Afonso C.L."/>
            <person name="Miller P.J."/>
            <person name="Scott M.A."/>
            <person name="Spackman E."/>
            <person name="Goraichik I."/>
            <person name="Dimitrov K.M."/>
            <person name="Suarez D.L."/>
            <person name="Swayne D.E."/>
        </authorList>
    </citation>
    <scope>NUCLEOTIDE SEQUENCE [LARGE SCALE GENOMIC DNA]</scope>
    <source>
        <strain evidence="20 21">CECT 7450</strain>
    </source>
</reference>
<dbReference type="InterPro" id="IPR000014">
    <property type="entry name" value="PAS"/>
</dbReference>
<dbReference type="AlphaFoldDB" id="A0A1X6Z3C3"/>
<keyword evidence="6 15" id="KW-0597">Phosphoprotein</keyword>
<evidence type="ECO:0000256" key="13">
    <source>
        <dbReference type="ARBA" id="ARBA00023136"/>
    </source>
</evidence>
<dbReference type="PANTHER" id="PTHR43047:SF64">
    <property type="entry name" value="HISTIDINE KINASE CONTAINING CHEY-HOMOLOGOUS RECEIVER DOMAIN AND PAS DOMAIN-RELATED"/>
    <property type="match status" value="1"/>
</dbReference>
<dbReference type="Gene3D" id="1.10.287.130">
    <property type="match status" value="1"/>
</dbReference>
<dbReference type="Pfam" id="PF02518">
    <property type="entry name" value="HATPase_c"/>
    <property type="match status" value="1"/>
</dbReference>
<dbReference type="SUPFAM" id="SSF52172">
    <property type="entry name" value="CheY-like"/>
    <property type="match status" value="1"/>
</dbReference>
<protein>
    <recommendedName>
        <fullName evidence="3">histidine kinase</fullName>
        <ecNumber evidence="3">2.7.13.3</ecNumber>
    </recommendedName>
</protein>
<dbReference type="Gene3D" id="3.30.450.20">
    <property type="entry name" value="PAS domain"/>
    <property type="match status" value="1"/>
</dbReference>
<feature type="transmembrane region" description="Helical" evidence="16">
    <location>
        <begin position="18"/>
        <end position="39"/>
    </location>
</feature>
<dbReference type="Pfam" id="PF01627">
    <property type="entry name" value="Hpt"/>
    <property type="match status" value="1"/>
</dbReference>
<dbReference type="SMART" id="SM00388">
    <property type="entry name" value="HisKA"/>
    <property type="match status" value="1"/>
</dbReference>
<feature type="domain" description="Histidine kinase" evidence="17">
    <location>
        <begin position="366"/>
        <end position="587"/>
    </location>
</feature>
<evidence type="ECO:0000256" key="1">
    <source>
        <dbReference type="ARBA" id="ARBA00000085"/>
    </source>
</evidence>
<dbReference type="SUPFAM" id="SSF55785">
    <property type="entry name" value="PYP-like sensor domain (PAS domain)"/>
    <property type="match status" value="1"/>
</dbReference>
<keyword evidence="5" id="KW-0997">Cell inner membrane</keyword>
<keyword evidence="9 20" id="KW-0418">Kinase</keyword>
<evidence type="ECO:0000256" key="7">
    <source>
        <dbReference type="ARBA" id="ARBA00022679"/>
    </source>
</evidence>
<evidence type="ECO:0000256" key="8">
    <source>
        <dbReference type="ARBA" id="ARBA00022692"/>
    </source>
</evidence>
<keyword evidence="12" id="KW-0902">Two-component regulatory system</keyword>
<keyword evidence="11 16" id="KW-1133">Transmembrane helix</keyword>
<evidence type="ECO:0000256" key="3">
    <source>
        <dbReference type="ARBA" id="ARBA00012438"/>
    </source>
</evidence>
<dbReference type="PROSITE" id="PS50110">
    <property type="entry name" value="RESPONSE_REGULATORY"/>
    <property type="match status" value="1"/>
</dbReference>
<evidence type="ECO:0000256" key="14">
    <source>
        <dbReference type="PROSITE-ProRule" id="PRU00110"/>
    </source>
</evidence>
<evidence type="ECO:0000256" key="12">
    <source>
        <dbReference type="ARBA" id="ARBA00023012"/>
    </source>
</evidence>
<evidence type="ECO:0000256" key="10">
    <source>
        <dbReference type="ARBA" id="ARBA00022840"/>
    </source>
</evidence>
<evidence type="ECO:0000256" key="6">
    <source>
        <dbReference type="ARBA" id="ARBA00022553"/>
    </source>
</evidence>
<dbReference type="Gene3D" id="1.20.120.160">
    <property type="entry name" value="HPT domain"/>
    <property type="match status" value="1"/>
</dbReference>
<comment type="subcellular location">
    <subcellularLocation>
        <location evidence="2">Cell inner membrane</location>
        <topology evidence="2">Multi-pass membrane protein</topology>
    </subcellularLocation>
</comment>
<dbReference type="RefSeq" id="WP_085805318.1">
    <property type="nucleotide sequence ID" value="NZ_FWFX01000004.1"/>
</dbReference>
<dbReference type="SMART" id="SM00448">
    <property type="entry name" value="REC"/>
    <property type="match status" value="1"/>
</dbReference>
<sequence>MPKGLINFLTSLKSQIRLFSFLSVVFFTATIAMTAQVFFQIDKYRTTVNDNLRWSLTQMERDHLQFILALERVKSADTESILQAKLRYDILYSRVMSVSEGSTFKEAFTLSEPQEQLQRIVDTLDDAMPLIDAEKENFFANVTTLLLLFDRLTPLMRDLSLDSIKAEAKNVAQERTILASRLRQLAVLSLLLLSGLLALLYFLWLSALSHRQKSKGNLITLNHLQTILDTSLDAVLVVNKDGTLLESNLAATELLDLTDKNKAAININDILSQRLDNLPERKVQANDLFRFCALGPIRSTDFAAQAINSHSFPIELSAKIASTAGNTVCVCFFRDISRRLSAEEAVAHSRDEALAGERAKARFLAVMSHEMRTPLQGIFGTLDLLEETPLSAEQDRHLSILQSSSTLLLNQVNDAVEMLRSGNTNTLVKKDTQFNFCQMMSEVVLSASPTAHKNNSTIKKVPSKRKVGDVEGDQEKLRQVLMNLFTNAAKFTVDGTITVEAARVGEKDSDWVEIQITDTGIGIKPEDLPRIFDEYVRLNEEDTGTPEGSGLGLSITKQLVQLMGGEIGVESEPNEGSVFWVKLPLPAVNQKSAVSSKVGAITPKENNFPQKILLVEDNTSSRVVLEQMLSNEGHNIQSCSDGETAVSYASIQNFDLVIMDINLPGLSGIETAELIRDRASIQNPPRIVFLTALAALEARSYGDKEGKEEIYTKPLRREELRGLVAKKTSKTAVDDRSAHSDFDAQTFHEFRETLDECEFENLLDCFRQEGDDLIARLQDFEGQTPKDLARIIHQLAGSCATFGANAMQAILSRAETAVADEDLITARNELDALPEAWKLACDALDVLQNQASSKQSHFR</sequence>
<keyword evidence="10" id="KW-0067">ATP-binding</keyword>
<dbReference type="InterPro" id="IPR011006">
    <property type="entry name" value="CheY-like_superfamily"/>
</dbReference>
<keyword evidence="21" id="KW-1185">Reference proteome</keyword>
<dbReference type="FunFam" id="3.30.565.10:FF:000006">
    <property type="entry name" value="Sensor histidine kinase WalK"/>
    <property type="match status" value="1"/>
</dbReference>
<evidence type="ECO:0000259" key="19">
    <source>
        <dbReference type="PROSITE" id="PS50894"/>
    </source>
</evidence>
<evidence type="ECO:0000256" key="2">
    <source>
        <dbReference type="ARBA" id="ARBA00004429"/>
    </source>
</evidence>
<dbReference type="InterPro" id="IPR008207">
    <property type="entry name" value="Sig_transdc_His_kin_Hpt_dom"/>
</dbReference>
<dbReference type="PROSITE" id="PS50109">
    <property type="entry name" value="HIS_KIN"/>
    <property type="match status" value="1"/>
</dbReference>
<dbReference type="InterPro" id="IPR003661">
    <property type="entry name" value="HisK_dim/P_dom"/>
</dbReference>
<dbReference type="SUPFAM" id="SSF47384">
    <property type="entry name" value="Homodimeric domain of signal transducing histidine kinase"/>
    <property type="match status" value="1"/>
</dbReference>
<dbReference type="GO" id="GO:0005886">
    <property type="term" value="C:plasma membrane"/>
    <property type="evidence" value="ECO:0007669"/>
    <property type="project" value="UniProtKB-SubCell"/>
</dbReference>
<keyword evidence="13 16" id="KW-0472">Membrane</keyword>
<dbReference type="InterPro" id="IPR036097">
    <property type="entry name" value="HisK_dim/P_sf"/>
</dbReference>
<dbReference type="CDD" id="cd00088">
    <property type="entry name" value="HPT"/>
    <property type="match status" value="1"/>
</dbReference>
<accession>A0A1X6Z3C3</accession>
<dbReference type="Proteomes" id="UP000193061">
    <property type="component" value="Unassembled WGS sequence"/>
</dbReference>
<dbReference type="PANTHER" id="PTHR43047">
    <property type="entry name" value="TWO-COMPONENT HISTIDINE PROTEIN KINASE"/>
    <property type="match status" value="1"/>
</dbReference>
<evidence type="ECO:0000313" key="21">
    <source>
        <dbReference type="Proteomes" id="UP000193061"/>
    </source>
</evidence>
<gene>
    <name evidence="20" type="primary">luxQ</name>
    <name evidence="20" type="ORF">ROA7450_01789</name>
</gene>
<dbReference type="Gene3D" id="3.30.565.10">
    <property type="entry name" value="Histidine kinase-like ATPase, C-terminal domain"/>
    <property type="match status" value="1"/>
</dbReference>
<evidence type="ECO:0000256" key="9">
    <source>
        <dbReference type="ARBA" id="ARBA00022777"/>
    </source>
</evidence>
<feature type="domain" description="HPt" evidence="19">
    <location>
        <begin position="751"/>
        <end position="859"/>
    </location>
</feature>
<dbReference type="SMART" id="SM00387">
    <property type="entry name" value="HATPase_c"/>
    <property type="match status" value="1"/>
</dbReference>
<evidence type="ECO:0000256" key="15">
    <source>
        <dbReference type="PROSITE-ProRule" id="PRU00169"/>
    </source>
</evidence>